<evidence type="ECO:0000313" key="2">
    <source>
        <dbReference type="EMBL" id="DAE09958.1"/>
    </source>
</evidence>
<protein>
    <submittedName>
        <fullName evidence="2">Major capsid protein</fullName>
    </submittedName>
</protein>
<dbReference type="EMBL" id="BK015498">
    <property type="protein sequence ID" value="DAE09958.1"/>
    <property type="molecule type" value="Genomic_DNA"/>
</dbReference>
<organism evidence="2">
    <name type="scientific">Siphoviridae sp. ct8WU9</name>
    <dbReference type="NCBI Taxonomy" id="2825364"/>
    <lineage>
        <taxon>Viruses</taxon>
        <taxon>Duplodnaviria</taxon>
        <taxon>Heunggongvirae</taxon>
        <taxon>Uroviricota</taxon>
        <taxon>Caudoviricetes</taxon>
    </lineage>
</organism>
<feature type="region of interest" description="Disordered" evidence="1">
    <location>
        <begin position="1"/>
        <end position="74"/>
    </location>
</feature>
<evidence type="ECO:0000256" key="1">
    <source>
        <dbReference type="SAM" id="MobiDB-lite"/>
    </source>
</evidence>
<feature type="region of interest" description="Disordered" evidence="1">
    <location>
        <begin position="139"/>
        <end position="165"/>
    </location>
</feature>
<reference evidence="2" key="1">
    <citation type="journal article" date="2021" name="Proc. Natl. Acad. Sci. U.S.A.">
        <title>A Catalog of Tens of Thousands of Viruses from Human Metagenomes Reveals Hidden Associations with Chronic Diseases.</title>
        <authorList>
            <person name="Tisza M.J."/>
            <person name="Buck C.B."/>
        </authorList>
    </citation>
    <scope>NUCLEOTIDE SEQUENCE</scope>
    <source>
        <strain evidence="2">Ct8WU9</strain>
    </source>
</reference>
<accession>A0A8S5PSC3</accession>
<feature type="compositionally biased region" description="Basic and acidic residues" evidence="1">
    <location>
        <begin position="25"/>
        <end position="43"/>
    </location>
</feature>
<proteinExistence type="predicted"/>
<feature type="compositionally biased region" description="Basic and acidic residues" evidence="1">
    <location>
        <begin position="60"/>
        <end position="73"/>
    </location>
</feature>
<feature type="compositionally biased region" description="Polar residues" evidence="1">
    <location>
        <begin position="1"/>
        <end position="23"/>
    </location>
</feature>
<name>A0A8S5PSC3_9CAUD</name>
<sequence>MAEETNVQSTGTTAQEQEKTFTQADVDKMIQSRLDRERKKYPSEEEITAYRTWKDGQQTEQERQAKRDKELADSKSALSAAQAELEQVKRDKYVLSKGLTGDDADFIAFKALRMVDDKTTFEQAVDKLTENRQKVKFDWTAPAGGGDKPNANNAAMNSLIRGALK</sequence>